<gene>
    <name evidence="10" type="ORF">DXT99_08945</name>
</gene>
<proteinExistence type="predicted"/>
<evidence type="ECO:0000256" key="6">
    <source>
        <dbReference type="ARBA" id="ARBA00023004"/>
    </source>
</evidence>
<keyword evidence="6 7" id="KW-0408">Iron</keyword>
<dbReference type="OrthoDB" id="9805202at2"/>
<dbReference type="PANTHER" id="PTHR30600:SF10">
    <property type="entry name" value="BLL6722 PROTEIN"/>
    <property type="match status" value="1"/>
</dbReference>
<dbReference type="EMBL" id="QRGR01000008">
    <property type="protein sequence ID" value="RDV15600.1"/>
    <property type="molecule type" value="Genomic_DNA"/>
</dbReference>
<evidence type="ECO:0000256" key="2">
    <source>
        <dbReference type="ARBA" id="ARBA00022617"/>
    </source>
</evidence>
<dbReference type="InterPro" id="IPR051395">
    <property type="entry name" value="Cytochrome_c_Peroxidase/MauG"/>
</dbReference>
<evidence type="ECO:0000256" key="3">
    <source>
        <dbReference type="ARBA" id="ARBA00022723"/>
    </source>
</evidence>
<dbReference type="GO" id="GO:0030313">
    <property type="term" value="C:cell envelope"/>
    <property type="evidence" value="ECO:0007669"/>
    <property type="project" value="UniProtKB-SubCell"/>
</dbReference>
<feature type="transmembrane region" description="Helical" evidence="8">
    <location>
        <begin position="12"/>
        <end position="33"/>
    </location>
</feature>
<reference evidence="11" key="1">
    <citation type="submission" date="2018-08" db="EMBL/GenBank/DDBJ databases">
        <authorList>
            <person name="Liu Z.-W."/>
            <person name="Du Z.-J."/>
        </authorList>
    </citation>
    <scope>NUCLEOTIDE SEQUENCE [LARGE SCALE GENOMIC DNA]</scope>
    <source>
        <strain evidence="11">H4X</strain>
    </source>
</reference>
<evidence type="ECO:0000313" key="10">
    <source>
        <dbReference type="EMBL" id="RDV15600.1"/>
    </source>
</evidence>
<comment type="caution">
    <text evidence="10">The sequence shown here is derived from an EMBL/GenBank/DDBJ whole genome shotgun (WGS) entry which is preliminary data.</text>
</comment>
<dbReference type="InterPro" id="IPR004852">
    <property type="entry name" value="Di-haem_cyt_c_peroxidsae"/>
</dbReference>
<accession>A0A3D8LDX0</accession>
<keyword evidence="3 7" id="KW-0479">Metal-binding</keyword>
<evidence type="ECO:0000256" key="7">
    <source>
        <dbReference type="PROSITE-ProRule" id="PRU00433"/>
    </source>
</evidence>
<dbReference type="GO" id="GO:0020037">
    <property type="term" value="F:heme binding"/>
    <property type="evidence" value="ECO:0007669"/>
    <property type="project" value="InterPro"/>
</dbReference>
<dbReference type="PROSITE" id="PS51007">
    <property type="entry name" value="CYTC"/>
    <property type="match status" value="2"/>
</dbReference>
<keyword evidence="8" id="KW-0812">Transmembrane</keyword>
<feature type="domain" description="Cytochrome c" evidence="9">
    <location>
        <begin position="336"/>
        <end position="473"/>
    </location>
</feature>
<keyword evidence="5" id="KW-0560">Oxidoreductase</keyword>
<keyword evidence="11" id="KW-1185">Reference proteome</keyword>
<evidence type="ECO:0000259" key="9">
    <source>
        <dbReference type="PROSITE" id="PS51007"/>
    </source>
</evidence>
<dbReference type="Pfam" id="PF03150">
    <property type="entry name" value="CCP_MauG"/>
    <property type="match status" value="1"/>
</dbReference>
<dbReference type="GO" id="GO:0004130">
    <property type="term" value="F:cytochrome-c peroxidase activity"/>
    <property type="evidence" value="ECO:0007669"/>
    <property type="project" value="TreeGrafter"/>
</dbReference>
<organism evidence="10 11">
    <name type="scientific">Pontibacter diazotrophicus</name>
    <dbReference type="NCBI Taxonomy" id="1400979"/>
    <lineage>
        <taxon>Bacteria</taxon>
        <taxon>Pseudomonadati</taxon>
        <taxon>Bacteroidota</taxon>
        <taxon>Cytophagia</taxon>
        <taxon>Cytophagales</taxon>
        <taxon>Hymenobacteraceae</taxon>
        <taxon>Pontibacter</taxon>
    </lineage>
</organism>
<dbReference type="GO" id="GO:0009055">
    <property type="term" value="F:electron transfer activity"/>
    <property type="evidence" value="ECO:0007669"/>
    <property type="project" value="InterPro"/>
</dbReference>
<evidence type="ECO:0000256" key="1">
    <source>
        <dbReference type="ARBA" id="ARBA00004196"/>
    </source>
</evidence>
<sequence>MICKNNIIHKRNLMSVLLLMSVCLFSGVVLTSFKAETATTNRVAGTVQESLIQDMAVLKQQSQYLTETLESSDQEQVAVEQLQGAFYEVKQAYKKVEYLVEYLDPELAKKINGAPLPKVLIEEANYQTLQFQKPSVRTFLPEGLQVLEELLFSEEVNQDMRKDAIVLSYSLQEAISLVANSLHHQPLTDKQILESLREELIRVTTLGITGFDAPAGGREIEYATIALQPVLNASQQYARTTSGKAKAHSSKAVHQLQQAVLYLQQHSDFETFDRLYYIRELADPAYAALTALQQELLPTVASVSKPVNDHANSLFSADFLQAAYFAKQDRKEQKPELIELGKVLFFDPVLSANSERSCASCHVPSKAFTDGQVRSVAFDFNGTVQRNSPTLLNAVFSNAYFWDSRAVYLQDQVPDVLVKSDELHGNYEEVVQKLQQSTAYRKHFKRAFADEPDNSLNTNTINRAIAAYVQSLVALNSPFDRYMRRETEQLNASAKRGFNLFMGKAACGTCHFAPTFNGTVPPRYLESETEVLGVTVSADFAHAKLDEDPGRAGVVPADAWQHSFKTPTVRNAGLTAPYMHNGAFATLAEVVEFYDAGGGAGLGLDVPNQTLPDSPLNLTAQEKEDLISFMESLTDTASVFLAPERLPQFPKNTGLHDRPIGGRY</sequence>
<evidence type="ECO:0000256" key="4">
    <source>
        <dbReference type="ARBA" id="ARBA00022729"/>
    </source>
</evidence>
<keyword evidence="2 7" id="KW-0349">Heme</keyword>
<dbReference type="InterPro" id="IPR009056">
    <property type="entry name" value="Cyt_c-like_dom"/>
</dbReference>
<dbReference type="PANTHER" id="PTHR30600">
    <property type="entry name" value="CYTOCHROME C PEROXIDASE-RELATED"/>
    <property type="match status" value="1"/>
</dbReference>
<comment type="subcellular location">
    <subcellularLocation>
        <location evidence="1">Cell envelope</location>
    </subcellularLocation>
</comment>
<keyword evidence="4" id="KW-0732">Signal</keyword>
<dbReference type="AlphaFoldDB" id="A0A3D8LDX0"/>
<evidence type="ECO:0000256" key="5">
    <source>
        <dbReference type="ARBA" id="ARBA00023002"/>
    </source>
</evidence>
<dbReference type="InterPro" id="IPR038352">
    <property type="entry name" value="Imelysin_sf"/>
</dbReference>
<dbReference type="GO" id="GO:0046872">
    <property type="term" value="F:metal ion binding"/>
    <property type="evidence" value="ECO:0007669"/>
    <property type="project" value="UniProtKB-KW"/>
</dbReference>
<evidence type="ECO:0000256" key="8">
    <source>
        <dbReference type="SAM" id="Phobius"/>
    </source>
</evidence>
<dbReference type="Proteomes" id="UP000256708">
    <property type="component" value="Unassembled WGS sequence"/>
</dbReference>
<dbReference type="Gene3D" id="1.20.1420.20">
    <property type="entry name" value="M75 peptidase, HXXE motif"/>
    <property type="match status" value="1"/>
</dbReference>
<dbReference type="InterPro" id="IPR036909">
    <property type="entry name" value="Cyt_c-like_dom_sf"/>
</dbReference>
<dbReference type="Gene3D" id="1.10.760.10">
    <property type="entry name" value="Cytochrome c-like domain"/>
    <property type="match status" value="2"/>
</dbReference>
<name>A0A3D8LDX0_9BACT</name>
<keyword evidence="8" id="KW-0472">Membrane</keyword>
<keyword evidence="8" id="KW-1133">Transmembrane helix</keyword>
<dbReference type="SUPFAM" id="SSF46626">
    <property type="entry name" value="Cytochrome c"/>
    <property type="match status" value="2"/>
</dbReference>
<feature type="domain" description="Cytochrome c" evidence="9">
    <location>
        <begin position="492"/>
        <end position="634"/>
    </location>
</feature>
<protein>
    <submittedName>
        <fullName evidence="10">Cytochrome-c peroxidase</fullName>
    </submittedName>
</protein>
<keyword evidence="10" id="KW-0575">Peroxidase</keyword>
<evidence type="ECO:0000313" key="11">
    <source>
        <dbReference type="Proteomes" id="UP000256708"/>
    </source>
</evidence>